<evidence type="ECO:0000313" key="3">
    <source>
        <dbReference type="Proteomes" id="UP000325694"/>
    </source>
</evidence>
<keyword evidence="3" id="KW-1185">Reference proteome</keyword>
<name>Q8B3Y1_9GAMA</name>
<dbReference type="Proteomes" id="UP000325694">
    <property type="component" value="Segment"/>
</dbReference>
<keyword evidence="2" id="KW-0067">ATP-binding</keyword>
<sequence>MCTTRLHTCIRETFGEAFHMSIEHRIVDISICFIWRDLLWLGFNDYVQTTRHCHSWLETLQLLLNLHCTNTEPEQILHTIMDIMWTAKDSTNFWLLPHSFAGQEPDQGPLPTDCLGTKNMCIFTDSGCCKWNPDWGIPVNLPYRAYSNNLLDFYSILKTEPEDPYHKKVLDCLQQIFYLF</sequence>
<dbReference type="EMBL" id="AY170316">
    <property type="protein sequence ID" value="AAO12344.1"/>
    <property type="molecule type" value="Genomic_DNA"/>
</dbReference>
<reference evidence="2 3" key="1">
    <citation type="journal article" date="2003" name="Virology">
        <title>A novel porcine gammaherpesvirus.</title>
        <authorList>
            <person name="Chmielewicz B."/>
            <person name="Goltz M."/>
            <person name="Franz T."/>
            <person name="Bauer C."/>
            <person name="Brema S."/>
            <person name="Ellerbrok H."/>
            <person name="Beckmann S."/>
            <person name="Rziha H.J."/>
            <person name="Lahrmann K.H."/>
            <person name="Romero C."/>
            <person name="Ehlers B."/>
        </authorList>
    </citation>
    <scope>NUCLEOTIDE SEQUENCE [LARGE SCALE GENOMIC DNA]</scope>
    <source>
        <strain evidence="2">489</strain>
    </source>
</reference>
<dbReference type="GeneID" id="65101072"/>
<keyword evidence="2" id="KW-0347">Helicase</keyword>
<organism evidence="2 3">
    <name type="scientific">Suid gammaherpesvirus 5</name>
    <dbReference type="NCBI Taxonomy" id="1960251"/>
    <lineage>
        <taxon>Viruses</taxon>
        <taxon>Duplodnaviria</taxon>
        <taxon>Heunggongvirae</taxon>
        <taxon>Peploviricota</taxon>
        <taxon>Herviviricetes</taxon>
        <taxon>Herpesvirales</taxon>
        <taxon>Orthoherpesviridae</taxon>
        <taxon>Gammaherpesvirinae</taxon>
        <taxon>Macavirus</taxon>
        <taxon>Macavirus suidgamma5</taxon>
    </lineage>
</organism>
<protein>
    <submittedName>
        <fullName evidence="2">Helicase-primase complex component</fullName>
    </submittedName>
</protein>
<feature type="domain" description="Herpesvirus helicase-primase complex component" evidence="1">
    <location>
        <begin position="56"/>
        <end position="160"/>
    </location>
</feature>
<dbReference type="Pfam" id="PF05774">
    <property type="entry name" value="Herpes_heli_pri"/>
    <property type="match status" value="1"/>
</dbReference>
<accession>Q8B3Y1</accession>
<dbReference type="KEGG" id="vg:65101072"/>
<evidence type="ECO:0000313" key="2">
    <source>
        <dbReference type="EMBL" id="AAO12344.1"/>
    </source>
</evidence>
<proteinExistence type="predicted"/>
<dbReference type="InterPro" id="IPR008650">
    <property type="entry name" value="Helicase-primas_cplx_Herpesvir"/>
</dbReference>
<dbReference type="RefSeq" id="YP_010085988.1">
    <property type="nucleotide sequence ID" value="NC_055234.1"/>
</dbReference>
<keyword evidence="2" id="KW-0547">Nucleotide-binding</keyword>
<dbReference type="GO" id="GO:0004386">
    <property type="term" value="F:helicase activity"/>
    <property type="evidence" value="ECO:0007669"/>
    <property type="project" value="UniProtKB-KW"/>
</dbReference>
<evidence type="ECO:0000259" key="1">
    <source>
        <dbReference type="Pfam" id="PF05774"/>
    </source>
</evidence>
<keyword evidence="2" id="KW-0378">Hydrolase</keyword>